<dbReference type="Pfam" id="PF13181">
    <property type="entry name" value="TPR_8"/>
    <property type="match status" value="2"/>
</dbReference>
<organism evidence="5 6">
    <name type="scientific">Chitinophaga terrae</name>
    <name type="common">ex Kim and Jung 2007</name>
    <dbReference type="NCBI Taxonomy" id="408074"/>
    <lineage>
        <taxon>Bacteria</taxon>
        <taxon>Pseudomonadati</taxon>
        <taxon>Bacteroidota</taxon>
        <taxon>Chitinophagia</taxon>
        <taxon>Chitinophagales</taxon>
        <taxon>Chitinophagaceae</taxon>
        <taxon>Chitinophaga</taxon>
    </lineage>
</organism>
<dbReference type="InterPro" id="IPR019734">
    <property type="entry name" value="TPR_rpt"/>
</dbReference>
<feature type="repeat" description="TPR" evidence="3">
    <location>
        <begin position="271"/>
        <end position="304"/>
    </location>
</feature>
<sequence length="626" mass="70485">MNAAISNPKRIVRPLAIALIMSGILSSANAQQRITDQAITQFMTGNFTKAQSLATDAIEQDKNNALAYAILGRVLVTNNDLVNAQVNYDKALRLSPNNGAVFAFKAACYEYQEKNDLAKKAYDKAYSLLSSPATSLDYYARGTVNDYRKNADAAFADYTKALELNPQCAVCYVKRARIYADKQQSDAALSEYNNALRINPDYSALYFSRGTLYYERRQYDKAAEDYTKSLQYKPGDVDALFNRGVMYKMQGKLDLALADYARVAQLSPNDADLYGNRGNVYYLQNKMAEAYNDYSKAIRLNPKKALYYLNRGSVYTRWEQYDSAFADYNTAVNLNPGYADALIERGNIYMNQKQQPELGLADYRRVLEIDPKYSNAWMNIGVYYHNKESFSQAIENYNKAIEADPKNMLAYLNRASAYESIGNSKLANQDKKKYVDLGGKLEPSGSSGYKEIYPEGVFDAKMAADALGRGTSSIAGRACTKKDGLIFSAAGVKVRLFPVTPYLEEWHKLRDKKEGAHTGVFMSKEANKYSIEAISGADGRFVFEGLKPGRYFIQLVHSFNQRKTAHIYTGSYTSQNGPVMTTTNYYYDQDYLVARSQRLERFVEIDKDGQFKKITLANGLIKSCDF</sequence>
<feature type="repeat" description="TPR" evidence="3">
    <location>
        <begin position="169"/>
        <end position="202"/>
    </location>
</feature>
<keyword evidence="6" id="KW-1185">Reference proteome</keyword>
<feature type="repeat" description="TPR" evidence="3">
    <location>
        <begin position="237"/>
        <end position="270"/>
    </location>
</feature>
<evidence type="ECO:0000313" key="6">
    <source>
        <dbReference type="Proteomes" id="UP000199656"/>
    </source>
</evidence>
<dbReference type="SUPFAM" id="SSF117074">
    <property type="entry name" value="Hypothetical protein PA1324"/>
    <property type="match status" value="1"/>
</dbReference>
<feature type="signal peptide" evidence="4">
    <location>
        <begin position="1"/>
        <end position="30"/>
    </location>
</feature>
<proteinExistence type="predicted"/>
<keyword evidence="1" id="KW-0677">Repeat</keyword>
<dbReference type="RefSeq" id="WP_089764877.1">
    <property type="nucleotide sequence ID" value="NZ_BKAT01000051.1"/>
</dbReference>
<dbReference type="OrthoDB" id="6058208at2"/>
<name>A0A1H4G0Q8_9BACT</name>
<dbReference type="Pfam" id="PF13432">
    <property type="entry name" value="TPR_16"/>
    <property type="match status" value="2"/>
</dbReference>
<evidence type="ECO:0000256" key="4">
    <source>
        <dbReference type="SAM" id="SignalP"/>
    </source>
</evidence>
<accession>A0A1H4G0Q8</accession>
<dbReference type="SUPFAM" id="SSF48452">
    <property type="entry name" value="TPR-like"/>
    <property type="match status" value="2"/>
</dbReference>
<dbReference type="PROSITE" id="PS50293">
    <property type="entry name" value="TPR_REGION"/>
    <property type="match status" value="3"/>
</dbReference>
<dbReference type="EMBL" id="FNRL01000030">
    <property type="protein sequence ID" value="SEB02302.1"/>
    <property type="molecule type" value="Genomic_DNA"/>
</dbReference>
<evidence type="ECO:0000256" key="3">
    <source>
        <dbReference type="PROSITE-ProRule" id="PRU00339"/>
    </source>
</evidence>
<dbReference type="Proteomes" id="UP000199656">
    <property type="component" value="Unassembled WGS sequence"/>
</dbReference>
<feature type="repeat" description="TPR" evidence="3">
    <location>
        <begin position="135"/>
        <end position="168"/>
    </location>
</feature>
<dbReference type="Gene3D" id="1.25.40.10">
    <property type="entry name" value="Tetratricopeptide repeat domain"/>
    <property type="match status" value="4"/>
</dbReference>
<keyword evidence="4" id="KW-0732">Signal</keyword>
<evidence type="ECO:0000256" key="2">
    <source>
        <dbReference type="ARBA" id="ARBA00022803"/>
    </source>
</evidence>
<evidence type="ECO:0000313" key="5">
    <source>
        <dbReference type="EMBL" id="SEB02302.1"/>
    </source>
</evidence>
<dbReference type="SMART" id="SM00028">
    <property type="entry name" value="TPR"/>
    <property type="match status" value="10"/>
</dbReference>
<dbReference type="InterPro" id="IPR011990">
    <property type="entry name" value="TPR-like_helical_dom_sf"/>
</dbReference>
<dbReference type="AlphaFoldDB" id="A0A1H4G0Q8"/>
<evidence type="ECO:0000256" key="1">
    <source>
        <dbReference type="ARBA" id="ARBA00022737"/>
    </source>
</evidence>
<dbReference type="Pfam" id="PF00515">
    <property type="entry name" value="TPR_1"/>
    <property type="match status" value="1"/>
</dbReference>
<dbReference type="PANTHER" id="PTHR44858:SF1">
    <property type="entry name" value="UDP-N-ACETYLGLUCOSAMINE--PEPTIDE N-ACETYLGLUCOSAMINYLTRANSFERASE SPINDLY-RELATED"/>
    <property type="match status" value="1"/>
</dbReference>
<dbReference type="STRING" id="408074.SAMN05660909_04771"/>
<keyword evidence="2 3" id="KW-0802">TPR repeat</keyword>
<feature type="chain" id="PRO_5011650724" evidence="4">
    <location>
        <begin position="31"/>
        <end position="626"/>
    </location>
</feature>
<protein>
    <submittedName>
        <fullName evidence="5">Tetratricopeptide repeat-containing protein</fullName>
    </submittedName>
</protein>
<feature type="repeat" description="TPR" evidence="3">
    <location>
        <begin position="203"/>
        <end position="236"/>
    </location>
</feature>
<dbReference type="PROSITE" id="PS50005">
    <property type="entry name" value="TPR"/>
    <property type="match status" value="8"/>
</dbReference>
<dbReference type="Pfam" id="PF13414">
    <property type="entry name" value="TPR_11"/>
    <property type="match status" value="1"/>
</dbReference>
<feature type="repeat" description="TPR" evidence="3">
    <location>
        <begin position="305"/>
        <end position="338"/>
    </location>
</feature>
<reference evidence="6" key="1">
    <citation type="submission" date="2016-10" db="EMBL/GenBank/DDBJ databases">
        <authorList>
            <person name="Varghese N."/>
            <person name="Submissions S."/>
        </authorList>
    </citation>
    <scope>NUCLEOTIDE SEQUENCE [LARGE SCALE GENOMIC DNA]</scope>
    <source>
        <strain evidence="6">DSM 23920</strain>
    </source>
</reference>
<dbReference type="InterPro" id="IPR050498">
    <property type="entry name" value="Ycf3"/>
</dbReference>
<feature type="repeat" description="TPR" evidence="3">
    <location>
        <begin position="374"/>
        <end position="407"/>
    </location>
</feature>
<feature type="repeat" description="TPR" evidence="3">
    <location>
        <begin position="65"/>
        <end position="98"/>
    </location>
</feature>
<gene>
    <name evidence="5" type="ORF">SAMN05660909_04771</name>
</gene>
<dbReference type="PANTHER" id="PTHR44858">
    <property type="entry name" value="TETRATRICOPEPTIDE REPEAT PROTEIN 6"/>
    <property type="match status" value="1"/>
</dbReference>